<accession>A0A1M7B222</accession>
<dbReference type="SUPFAM" id="SSF49464">
    <property type="entry name" value="Carboxypeptidase regulatory domain-like"/>
    <property type="match status" value="1"/>
</dbReference>
<dbReference type="Gene3D" id="2.60.40.1120">
    <property type="entry name" value="Carboxypeptidase-like, regulatory domain"/>
    <property type="match status" value="1"/>
</dbReference>
<evidence type="ECO:0000256" key="4">
    <source>
        <dbReference type="ARBA" id="ARBA00022692"/>
    </source>
</evidence>
<dbReference type="EMBL" id="FRBL01000003">
    <property type="protein sequence ID" value="SHL48994.1"/>
    <property type="molecule type" value="Genomic_DNA"/>
</dbReference>
<dbReference type="InterPro" id="IPR008969">
    <property type="entry name" value="CarboxyPept-like_regulatory"/>
</dbReference>
<reference evidence="9 10" key="1">
    <citation type="submission" date="2016-11" db="EMBL/GenBank/DDBJ databases">
        <authorList>
            <person name="Jaros S."/>
            <person name="Januszkiewicz K."/>
            <person name="Wedrychowicz H."/>
        </authorList>
    </citation>
    <scope>NUCLEOTIDE SEQUENCE [LARGE SCALE GENOMIC DNA]</scope>
    <source>
        <strain evidence="9 10">DSM 27406</strain>
    </source>
</reference>
<organism evidence="9 10">
    <name type="scientific">Chitinophaga jiangningensis</name>
    <dbReference type="NCBI Taxonomy" id="1419482"/>
    <lineage>
        <taxon>Bacteria</taxon>
        <taxon>Pseudomonadati</taxon>
        <taxon>Bacteroidota</taxon>
        <taxon>Chitinophagia</taxon>
        <taxon>Chitinophagales</taxon>
        <taxon>Chitinophagaceae</taxon>
        <taxon>Chitinophaga</taxon>
    </lineage>
</organism>
<gene>
    <name evidence="9" type="ORF">SAMN05444266_103497</name>
</gene>
<keyword evidence="3 7" id="KW-1134">Transmembrane beta strand</keyword>
<evidence type="ECO:0000259" key="8">
    <source>
        <dbReference type="Pfam" id="PF07715"/>
    </source>
</evidence>
<dbReference type="AlphaFoldDB" id="A0A1M7B222"/>
<proteinExistence type="inferred from homology"/>
<keyword evidence="10" id="KW-1185">Reference proteome</keyword>
<dbReference type="SUPFAM" id="SSF56935">
    <property type="entry name" value="Porins"/>
    <property type="match status" value="1"/>
</dbReference>
<evidence type="ECO:0000313" key="9">
    <source>
        <dbReference type="EMBL" id="SHL48994.1"/>
    </source>
</evidence>
<dbReference type="Pfam" id="PF07715">
    <property type="entry name" value="Plug"/>
    <property type="match status" value="1"/>
</dbReference>
<dbReference type="InterPro" id="IPR023997">
    <property type="entry name" value="TonB-dep_OMP_SusC/RagA_CS"/>
</dbReference>
<dbReference type="Proteomes" id="UP000184420">
    <property type="component" value="Unassembled WGS sequence"/>
</dbReference>
<dbReference type="OrthoDB" id="899266at2"/>
<keyword evidence="5 7" id="KW-0472">Membrane</keyword>
<evidence type="ECO:0000256" key="1">
    <source>
        <dbReference type="ARBA" id="ARBA00004571"/>
    </source>
</evidence>
<evidence type="ECO:0000256" key="3">
    <source>
        <dbReference type="ARBA" id="ARBA00022452"/>
    </source>
</evidence>
<keyword evidence="4 7" id="KW-0812">Transmembrane</keyword>
<dbReference type="Gene3D" id="3.55.50.30">
    <property type="match status" value="1"/>
</dbReference>
<dbReference type="GO" id="GO:0009279">
    <property type="term" value="C:cell outer membrane"/>
    <property type="evidence" value="ECO:0007669"/>
    <property type="project" value="UniProtKB-SubCell"/>
</dbReference>
<evidence type="ECO:0000256" key="7">
    <source>
        <dbReference type="PROSITE-ProRule" id="PRU01360"/>
    </source>
</evidence>
<evidence type="ECO:0000256" key="2">
    <source>
        <dbReference type="ARBA" id="ARBA00022448"/>
    </source>
</evidence>
<dbReference type="Gene3D" id="2.170.130.10">
    <property type="entry name" value="TonB-dependent receptor, plug domain"/>
    <property type="match status" value="1"/>
</dbReference>
<evidence type="ECO:0000313" key="10">
    <source>
        <dbReference type="Proteomes" id="UP000184420"/>
    </source>
</evidence>
<dbReference type="NCBIfam" id="TIGR04057">
    <property type="entry name" value="SusC_RagA_signa"/>
    <property type="match status" value="1"/>
</dbReference>
<evidence type="ECO:0000256" key="5">
    <source>
        <dbReference type="ARBA" id="ARBA00023136"/>
    </source>
</evidence>
<name>A0A1M7B222_9BACT</name>
<keyword evidence="2 7" id="KW-0813">Transport</keyword>
<keyword evidence="6 7" id="KW-0998">Cell outer membrane</keyword>
<comment type="subcellular location">
    <subcellularLocation>
        <location evidence="1 7">Cell outer membrane</location>
        <topology evidence="1 7">Multi-pass membrane protein</topology>
    </subcellularLocation>
</comment>
<dbReference type="STRING" id="1419482.SAMN05444266_103497"/>
<dbReference type="NCBIfam" id="TIGR04056">
    <property type="entry name" value="OMP_RagA_SusC"/>
    <property type="match status" value="1"/>
</dbReference>
<sequence>MQQTFSQALRSVTRLSRSSALLLVVILVFAAVNTVAQNSVPRNVTLQYRNASLKAVLRDIEKQTKYTFAISSDELENRRGVTVKVKNAPLNTVLPLLFPSSRYSFEIRDGQIIVIPAGSANNPALVPGNTGPAFNGKWNVSGVITDGMQALSGVSIRETGTQNGTATKEDGSFSVDLASGQATLLVSLIGFQTKEITVRDRHAINIILQPDLKKLNELVVLGYGLQKRANITGAISQVEGNRLKSRPVPNVMAALQGTATGLVVTRSNGQPGKEGFNVQVRGVTGGSSNAPVIVDGVPGTLSVLNPDDIESVSILKDAAAAAIYGARGAGGVVLVTTRTGKPGKLSVDFNTLGGFEKPIRLPQRLSSATDATMENIAAANAGMPQPWQPAEIELLQQGNKYMIDYNNPDYYKYYYNYNQLALLTKDKTAVQNYNLSVKGGSESNQFTASVGYFGRQGLFAVGPDKTNRINARFSLNNRFNKHFSLESRMSVAQSNTYSPAQIVEGPSGLLAGLYRGPGNVPVYVPETDHYAYGGAPVYAILQDGGKRVEKNNYIDAVFTLRADSLVKGLTLRLIYSPQKQTFRDDLGRQTVPLWNRVAVVSSVQENNMLQKNKMEAKGGNLQLLGDYETRLHEKHNIHLLGGITQETYNTIQNTRSSYNITPEEINTATFSANPQYSRQLAITGSLTSVFGKLNYNFDNRLLLEANLIGARLYQAANFYPSVTQLKMFPSFSAGWRLNNETWFYEALPFFNEFKLRWSWGQLGNVNSWNTISTDERYQTFTFNPSTALQPFVFHNPLPQPTGWENIAASNFGWDAALFKGQLTLSADYFIRYNRDMQIPKLTSSATGAWPLSYHEGEMRAEGWELNAGWKSTTTKGFNWYINANLLYNKNKVVESEGVYAQPGWNQGVPGYAYSSLFGYQAEGYFSNDADIRQHAWQSQQTAPGDIKYKDQNGDNIIDNRDLIYLGTTDPLYSYGLDAGISWKGIELSVFFQGVGNRKVMPDPRYNLPFTSGWQEPWSINQDYWTPENPDAAFPGLYKGPNLNTYPSSHWVMNGAYIRLKNLQLGYSLPPAVLKHLSIKQLRIYFSGQDLWETNNMKIKYYDPEQAGGYNGNVYPFFRSYTIGLNVSF</sequence>
<comment type="similarity">
    <text evidence="7">Belongs to the TonB-dependent receptor family.</text>
</comment>
<dbReference type="InterPro" id="IPR012910">
    <property type="entry name" value="Plug_dom"/>
</dbReference>
<dbReference type="PROSITE" id="PS52016">
    <property type="entry name" value="TONB_DEPENDENT_REC_3"/>
    <property type="match status" value="1"/>
</dbReference>
<dbReference type="InterPro" id="IPR036942">
    <property type="entry name" value="Beta-barrel_TonB_sf"/>
</dbReference>
<protein>
    <submittedName>
        <fullName evidence="9">TonB-linked outer membrane protein, SusC/RagA family</fullName>
    </submittedName>
</protein>
<feature type="domain" description="TonB-dependent receptor plug" evidence="8">
    <location>
        <begin position="229"/>
        <end position="332"/>
    </location>
</feature>
<dbReference type="InterPro" id="IPR037066">
    <property type="entry name" value="Plug_dom_sf"/>
</dbReference>
<evidence type="ECO:0000256" key="6">
    <source>
        <dbReference type="ARBA" id="ARBA00023237"/>
    </source>
</evidence>
<dbReference type="InterPro" id="IPR023996">
    <property type="entry name" value="TonB-dep_OMP_SusC/RagA"/>
</dbReference>
<dbReference type="InterPro" id="IPR039426">
    <property type="entry name" value="TonB-dep_rcpt-like"/>
</dbReference>
<dbReference type="Gene3D" id="2.40.170.20">
    <property type="entry name" value="TonB-dependent receptor, beta-barrel domain"/>
    <property type="match status" value="1"/>
</dbReference>
<dbReference type="Pfam" id="PF13715">
    <property type="entry name" value="CarbopepD_reg_2"/>
    <property type="match status" value="1"/>
</dbReference>